<reference evidence="1" key="1">
    <citation type="journal article" date="2021" name="Proc. Natl. Acad. Sci. U.S.A.">
        <title>A Catalog of Tens of Thousands of Viruses from Human Metagenomes Reveals Hidden Associations with Chronic Diseases.</title>
        <authorList>
            <person name="Tisza M.J."/>
            <person name="Buck C.B."/>
        </authorList>
    </citation>
    <scope>NUCLEOTIDE SEQUENCE</scope>
    <source>
        <strain evidence="1">Ct91l7</strain>
    </source>
</reference>
<sequence length="48" mass="5591">MRIAAARYKGKGARYADNIRKCLLRFDELVKKFRADCSRTVQRKGSEI</sequence>
<dbReference type="EMBL" id="BK015008">
    <property type="protein sequence ID" value="DAD86826.1"/>
    <property type="molecule type" value="Genomic_DNA"/>
</dbReference>
<name>A0A8S5MXS1_9CAUD</name>
<proteinExistence type="predicted"/>
<protein>
    <submittedName>
        <fullName evidence="1">Uncharacterized protein</fullName>
    </submittedName>
</protein>
<organism evidence="1">
    <name type="scientific">Siphoviridae sp. ct91l7</name>
    <dbReference type="NCBI Taxonomy" id="2826173"/>
    <lineage>
        <taxon>Viruses</taxon>
        <taxon>Duplodnaviria</taxon>
        <taxon>Heunggongvirae</taxon>
        <taxon>Uroviricota</taxon>
        <taxon>Caudoviricetes</taxon>
    </lineage>
</organism>
<accession>A0A8S5MXS1</accession>
<evidence type="ECO:0000313" key="1">
    <source>
        <dbReference type="EMBL" id="DAD86826.1"/>
    </source>
</evidence>